<gene>
    <name evidence="4" type="ORF">CISG_05566</name>
</gene>
<dbReference type="InterPro" id="IPR019458">
    <property type="entry name" value="Est1-like_N"/>
</dbReference>
<dbReference type="InterPro" id="IPR011990">
    <property type="entry name" value="TPR-like_helical_dom_sf"/>
</dbReference>
<feature type="domain" description="Telomerase activating protein Est1-like N-terminal" evidence="3">
    <location>
        <begin position="104"/>
        <end position="222"/>
    </location>
</feature>
<feature type="domain" description="DNA/RNA-binding" evidence="2">
    <location>
        <begin position="238"/>
        <end position="304"/>
    </location>
</feature>
<dbReference type="OrthoDB" id="69928at2759"/>
<dbReference type="Pfam" id="PF10373">
    <property type="entry name" value="EST1_DNA_bind"/>
    <property type="match status" value="1"/>
</dbReference>
<feature type="compositionally biased region" description="Basic and acidic residues" evidence="1">
    <location>
        <begin position="12"/>
        <end position="25"/>
    </location>
</feature>
<dbReference type="PANTHER" id="PTHR15696:SF36">
    <property type="entry name" value="NONSENSE-MEDIATED MRNA DECAY FACTOR"/>
    <property type="match status" value="1"/>
</dbReference>
<accession>A0A0J8QXV3</accession>
<evidence type="ECO:0008006" key="6">
    <source>
        <dbReference type="Google" id="ProtNLM"/>
    </source>
</evidence>
<evidence type="ECO:0000313" key="4">
    <source>
        <dbReference type="EMBL" id="KMU76198.1"/>
    </source>
</evidence>
<dbReference type="SUPFAM" id="SSF48452">
    <property type="entry name" value="TPR-like"/>
    <property type="match status" value="1"/>
</dbReference>
<dbReference type="PANTHER" id="PTHR15696">
    <property type="entry name" value="SMG-7 SUPPRESSOR WITH MORPHOLOGICAL EFFECT ON GENITALIA PROTEIN 7"/>
    <property type="match status" value="1"/>
</dbReference>
<evidence type="ECO:0000259" key="3">
    <source>
        <dbReference type="Pfam" id="PF10374"/>
    </source>
</evidence>
<dbReference type="AlphaFoldDB" id="A0A0J8QXV3"/>
<evidence type="ECO:0000313" key="5">
    <source>
        <dbReference type="Proteomes" id="UP000054559"/>
    </source>
</evidence>
<feature type="compositionally biased region" description="Polar residues" evidence="1">
    <location>
        <begin position="1"/>
        <end position="11"/>
    </location>
</feature>
<dbReference type="InterPro" id="IPR045153">
    <property type="entry name" value="Est1/Ebs1-like"/>
</dbReference>
<name>A0A0J8QXV3_COCIT</name>
<dbReference type="Proteomes" id="UP000054559">
    <property type="component" value="Unassembled WGS sequence"/>
</dbReference>
<evidence type="ECO:0000256" key="1">
    <source>
        <dbReference type="SAM" id="MobiDB-lite"/>
    </source>
</evidence>
<feature type="region of interest" description="Disordered" evidence="1">
    <location>
        <begin position="1"/>
        <end position="35"/>
    </location>
</feature>
<evidence type="ECO:0000259" key="2">
    <source>
        <dbReference type="Pfam" id="PF10373"/>
    </source>
</evidence>
<dbReference type="Pfam" id="PF10374">
    <property type="entry name" value="EST1"/>
    <property type="match status" value="1"/>
</dbReference>
<dbReference type="STRING" id="454286.A0A0J8QXV3"/>
<dbReference type="InterPro" id="IPR018834">
    <property type="entry name" value="DNA/RNA-bd_Est1-type"/>
</dbReference>
<dbReference type="Gene3D" id="1.25.40.10">
    <property type="entry name" value="Tetratricopeptide repeat domain"/>
    <property type="match status" value="1"/>
</dbReference>
<reference evidence="5" key="1">
    <citation type="journal article" date="2010" name="Genome Res.">
        <title>Population genomic sequencing of Coccidioides fungi reveals recent hybridization and transposon control.</title>
        <authorList>
            <person name="Neafsey D.E."/>
            <person name="Barker B.M."/>
            <person name="Sharpton T.J."/>
            <person name="Stajich J.E."/>
            <person name="Park D.J."/>
            <person name="Whiston E."/>
            <person name="Hung C.-Y."/>
            <person name="McMahan C."/>
            <person name="White J."/>
            <person name="Sykes S."/>
            <person name="Heiman D."/>
            <person name="Young S."/>
            <person name="Zeng Q."/>
            <person name="Abouelleil A."/>
            <person name="Aftuck L."/>
            <person name="Bessette D."/>
            <person name="Brown A."/>
            <person name="FitzGerald M."/>
            <person name="Lui A."/>
            <person name="Macdonald J.P."/>
            <person name="Priest M."/>
            <person name="Orbach M.J."/>
            <person name="Galgiani J.N."/>
            <person name="Kirkland T.N."/>
            <person name="Cole G.T."/>
            <person name="Birren B.W."/>
            <person name="Henn M.R."/>
            <person name="Taylor J.W."/>
            <person name="Rounsley S.D."/>
        </authorList>
    </citation>
    <scope>NUCLEOTIDE SEQUENCE [LARGE SCALE GENOMIC DNA]</scope>
    <source>
        <strain evidence="5">RMSCC 3703</strain>
    </source>
</reference>
<sequence>MDSSLPPVSSSHRLDNHPGKREPVNPRRKRLKSTQFTPVFQRSTGRAQVYNRRGTFEAWHQGLRGANRCELIARCCANCKRIFQHSCHATCRNLEAGAGPAPPEVESRIWDSHMRINSRFRKLLLHFRDEQARKKRPVEERKLKHQYLKFISGAQQFYEKYLKFILLRSKVAPELAEAAAELQIVPVDVPTPANIAQELRNTLIESCYSTFIRLGDLSRYYQTELVADPKRREWNHVVNYYALAGSIKPTSGIFHNQLAIIARAEADHLQATYYLYRALCATESHPTAPGNLEIEFRKILNARSNGKYQRKCTHFLPAA</sequence>
<organism evidence="4 5">
    <name type="scientific">Coccidioides immitis RMSCC 3703</name>
    <dbReference type="NCBI Taxonomy" id="454286"/>
    <lineage>
        <taxon>Eukaryota</taxon>
        <taxon>Fungi</taxon>
        <taxon>Dikarya</taxon>
        <taxon>Ascomycota</taxon>
        <taxon>Pezizomycotina</taxon>
        <taxon>Eurotiomycetes</taxon>
        <taxon>Eurotiomycetidae</taxon>
        <taxon>Onygenales</taxon>
        <taxon>Onygenaceae</taxon>
        <taxon>Coccidioides</taxon>
    </lineage>
</organism>
<protein>
    <recommendedName>
        <fullName evidence="6">DNA/RNA-binding domain-containing protein</fullName>
    </recommendedName>
</protein>
<dbReference type="EMBL" id="DS268146">
    <property type="protein sequence ID" value="KMU76198.1"/>
    <property type="molecule type" value="Genomic_DNA"/>
</dbReference>
<proteinExistence type="predicted"/>